<reference evidence="2 3" key="1">
    <citation type="journal article" date="2008" name="Proc. Natl. Acad. Sci. U.S.A.">
        <title>Niche adaptation and genome expansion in the chlorophyll d-producing cyanobacterium Acaryochloris marina.</title>
        <authorList>
            <person name="Swingley W.D."/>
            <person name="Chen M."/>
            <person name="Cheung P.C."/>
            <person name="Conrad A.L."/>
            <person name="Dejesa L.C."/>
            <person name="Hao J."/>
            <person name="Honchak B.M."/>
            <person name="Karbach L.E."/>
            <person name="Kurdoglu A."/>
            <person name="Lahiri S."/>
            <person name="Mastrian S.D."/>
            <person name="Miyashita H."/>
            <person name="Page L."/>
            <person name="Ramakrishna P."/>
            <person name="Satoh S."/>
            <person name="Sattley W.M."/>
            <person name="Shimada Y."/>
            <person name="Taylor H.L."/>
            <person name="Tomo T."/>
            <person name="Tsuchiya T."/>
            <person name="Wang Z.T."/>
            <person name="Raymond J."/>
            <person name="Mimuro M."/>
            <person name="Blankenship R.E."/>
            <person name="Touchman J.W."/>
        </authorList>
    </citation>
    <scope>NUCLEOTIDE SEQUENCE [LARGE SCALE GENOMIC DNA]</scope>
    <source>
        <strain evidence="3">MBIC 11017</strain>
        <plasmid evidence="3">Plasmid pREB1</plasmid>
    </source>
</reference>
<dbReference type="InterPro" id="IPR016181">
    <property type="entry name" value="Acyl_CoA_acyltransferase"/>
</dbReference>
<dbReference type="GO" id="GO:0016747">
    <property type="term" value="F:acyltransferase activity, transferring groups other than amino-acyl groups"/>
    <property type="evidence" value="ECO:0007669"/>
    <property type="project" value="InterPro"/>
</dbReference>
<dbReference type="Pfam" id="PF00583">
    <property type="entry name" value="Acetyltransf_1"/>
    <property type="match status" value="1"/>
</dbReference>
<dbReference type="Gene3D" id="3.40.630.30">
    <property type="match status" value="1"/>
</dbReference>
<accession>A8ZKI7</accession>
<dbReference type="AlphaFoldDB" id="A8ZKI7"/>
<dbReference type="InterPro" id="IPR000182">
    <property type="entry name" value="GNAT_dom"/>
</dbReference>
<geneLocation type="plasmid" evidence="2 3">
    <name>pREB1</name>
</geneLocation>
<dbReference type="HOGENOM" id="CLU_112329_3_0_3"/>
<dbReference type="KEGG" id="amr:AM1_A0180"/>
<dbReference type="Proteomes" id="UP000000268">
    <property type="component" value="Plasmid pREB1"/>
</dbReference>
<sequence length="148" mass="17216">MKAFSIEAAPLAAKPQIGSMLSAYLAELGVGEPYQYFHQYWVEPGQRYPFLIRHHSDLAGFAFVRRVERFEMAEFYIVPGFRRVGIGRFAVEELVRQFTGLWIVRAFPGNERALLFWRSALRSHYIKHLVEGSEGERIVFTFESLRAR</sequence>
<dbReference type="EMBL" id="CP000838">
    <property type="protein sequence ID" value="ABW31687.1"/>
    <property type="molecule type" value="Genomic_DNA"/>
</dbReference>
<protein>
    <recommendedName>
        <fullName evidence="1">N-acetyltransferase domain-containing protein</fullName>
    </recommendedName>
</protein>
<gene>
    <name evidence="2" type="ordered locus">AM1_A0180</name>
</gene>
<dbReference type="RefSeq" id="WP_012166685.1">
    <property type="nucleotide sequence ID" value="NC_009926.1"/>
</dbReference>
<proteinExistence type="predicted"/>
<name>A8ZKI7_ACAM1</name>
<dbReference type="SUPFAM" id="SSF55729">
    <property type="entry name" value="Acyl-CoA N-acyltransferases (Nat)"/>
    <property type="match status" value="1"/>
</dbReference>
<dbReference type="PROSITE" id="PS51186">
    <property type="entry name" value="GNAT"/>
    <property type="match status" value="1"/>
</dbReference>
<evidence type="ECO:0000313" key="3">
    <source>
        <dbReference type="Proteomes" id="UP000000268"/>
    </source>
</evidence>
<keyword evidence="2" id="KW-0614">Plasmid</keyword>
<evidence type="ECO:0000313" key="2">
    <source>
        <dbReference type="EMBL" id="ABW31687.1"/>
    </source>
</evidence>
<dbReference type="OrthoDB" id="8479334at2"/>
<evidence type="ECO:0000259" key="1">
    <source>
        <dbReference type="PROSITE" id="PS51186"/>
    </source>
</evidence>
<feature type="domain" description="N-acetyltransferase" evidence="1">
    <location>
        <begin position="4"/>
        <end position="148"/>
    </location>
</feature>
<organism evidence="2 3">
    <name type="scientific">Acaryochloris marina (strain MBIC 11017)</name>
    <dbReference type="NCBI Taxonomy" id="329726"/>
    <lineage>
        <taxon>Bacteria</taxon>
        <taxon>Bacillati</taxon>
        <taxon>Cyanobacteriota</taxon>
        <taxon>Cyanophyceae</taxon>
        <taxon>Acaryochloridales</taxon>
        <taxon>Acaryochloridaceae</taxon>
        <taxon>Acaryochloris</taxon>
    </lineage>
</organism>
<keyword evidence="3" id="KW-1185">Reference proteome</keyword>